<dbReference type="Pfam" id="PF13888">
    <property type="entry name" value="MRF_C2"/>
    <property type="match status" value="1"/>
</dbReference>
<sequence>LNCSILNFSVGDSGTYIDNCGSLRDFDQKPCNDEHAIRTDRGKQPVVQKIVEGIYELPVGNYVHSAYRFRIGYSTESCNMNESQRGRSFDEYNLIFYRRCQTAMNF</sequence>
<name>A0A0N4T717_BRUPA</name>
<evidence type="ECO:0000259" key="1">
    <source>
        <dbReference type="Pfam" id="PF13888"/>
    </source>
</evidence>
<dbReference type="InterPro" id="IPR025719">
    <property type="entry name" value="MYRF_C2"/>
</dbReference>
<proteinExistence type="predicted"/>
<organism evidence="2">
    <name type="scientific">Brugia pahangi</name>
    <name type="common">Filarial nematode worm</name>
    <dbReference type="NCBI Taxonomy" id="6280"/>
    <lineage>
        <taxon>Eukaryota</taxon>
        <taxon>Metazoa</taxon>
        <taxon>Ecdysozoa</taxon>
        <taxon>Nematoda</taxon>
        <taxon>Chromadorea</taxon>
        <taxon>Rhabditida</taxon>
        <taxon>Spirurina</taxon>
        <taxon>Spiruromorpha</taxon>
        <taxon>Filarioidea</taxon>
        <taxon>Onchocercidae</taxon>
        <taxon>Brugia</taxon>
    </lineage>
</organism>
<dbReference type="WBParaSite" id="BPAG_0000400401-mRNA-1">
    <property type="protein sequence ID" value="BPAG_0000400401-mRNA-1"/>
    <property type="gene ID" value="BPAG_0000400401"/>
</dbReference>
<evidence type="ECO:0000313" key="2">
    <source>
        <dbReference type="WBParaSite" id="BPAG_0000400401-mRNA-1"/>
    </source>
</evidence>
<protein>
    <submittedName>
        <fullName evidence="2">MRF_C2 domain-containing protein</fullName>
    </submittedName>
</protein>
<reference evidence="2" key="1">
    <citation type="submission" date="2017-02" db="UniProtKB">
        <authorList>
            <consortium name="WormBaseParasite"/>
        </authorList>
    </citation>
    <scope>IDENTIFICATION</scope>
</reference>
<dbReference type="AlphaFoldDB" id="A0A0N4T717"/>
<dbReference type="STRING" id="6280.A0A0N4T717"/>
<accession>A0A0N4T717</accession>
<feature type="domain" description="Myelin gene regulatory factor C-terminal" evidence="1">
    <location>
        <begin position="14"/>
        <end position="100"/>
    </location>
</feature>